<evidence type="ECO:0000256" key="10">
    <source>
        <dbReference type="PROSITE-ProRule" id="PRU01360"/>
    </source>
</evidence>
<accession>F5Y850</accession>
<reference evidence="16" key="1">
    <citation type="submission" date="2009-12" db="EMBL/GenBank/DDBJ databases">
        <title>Complete sequence of Treponema azotonutricium strain ZAS-9.</title>
        <authorList>
            <person name="Tetu S.G."/>
            <person name="Matson E."/>
            <person name="Ren Q."/>
            <person name="Seshadri R."/>
            <person name="Elbourne L."/>
            <person name="Hassan K.A."/>
            <person name="Durkin A."/>
            <person name="Radune D."/>
            <person name="Mohamoud Y."/>
            <person name="Shay R."/>
            <person name="Jin S."/>
            <person name="Zhang X."/>
            <person name="Lucey K."/>
            <person name="Ballor N.R."/>
            <person name="Ottesen E."/>
            <person name="Rosenthal R."/>
            <person name="Allen A."/>
            <person name="Leadbetter J.R."/>
            <person name="Paulsen I.T."/>
        </authorList>
    </citation>
    <scope>NUCLEOTIDE SEQUENCE [LARGE SCALE GENOMIC DNA]</scope>
    <source>
        <strain evidence="16">ATCC BAA-888 / DSM 13862 / ZAS-9</strain>
    </source>
</reference>
<keyword evidence="3 10" id="KW-1134">Transmembrane beta strand</keyword>
<evidence type="ECO:0000256" key="3">
    <source>
        <dbReference type="ARBA" id="ARBA00022452"/>
    </source>
</evidence>
<feature type="chain" id="PRO_5003329429" evidence="12">
    <location>
        <begin position="28"/>
        <end position="669"/>
    </location>
</feature>
<dbReference type="PROSITE" id="PS52016">
    <property type="entry name" value="TONB_DEPENDENT_REC_3"/>
    <property type="match status" value="1"/>
</dbReference>
<feature type="signal peptide" evidence="12">
    <location>
        <begin position="1"/>
        <end position="27"/>
    </location>
</feature>
<dbReference type="GO" id="GO:0009279">
    <property type="term" value="C:cell outer membrane"/>
    <property type="evidence" value="ECO:0007669"/>
    <property type="project" value="UniProtKB-SubCell"/>
</dbReference>
<evidence type="ECO:0000313" key="15">
    <source>
        <dbReference type="EMBL" id="AEF80502.1"/>
    </source>
</evidence>
<evidence type="ECO:0000313" key="16">
    <source>
        <dbReference type="Proteomes" id="UP000009222"/>
    </source>
</evidence>
<dbReference type="InParanoid" id="F5Y850"/>
<dbReference type="OrthoDB" id="101167at2"/>
<dbReference type="EMBL" id="CP001841">
    <property type="protein sequence ID" value="AEF80502.1"/>
    <property type="molecule type" value="Genomic_DNA"/>
</dbReference>
<dbReference type="SUPFAM" id="SSF56935">
    <property type="entry name" value="Porins"/>
    <property type="match status" value="1"/>
</dbReference>
<dbReference type="InterPro" id="IPR036942">
    <property type="entry name" value="Beta-barrel_TonB_sf"/>
</dbReference>
<keyword evidence="8 15" id="KW-0675">Receptor</keyword>
<comment type="similarity">
    <text evidence="10 11">Belongs to the TonB-dependent receptor family.</text>
</comment>
<feature type="domain" description="TonB-dependent receptor-like beta-barrel" evidence="13">
    <location>
        <begin position="248"/>
        <end position="642"/>
    </location>
</feature>
<evidence type="ECO:0000256" key="8">
    <source>
        <dbReference type="ARBA" id="ARBA00023170"/>
    </source>
</evidence>
<evidence type="ECO:0000259" key="14">
    <source>
        <dbReference type="Pfam" id="PF07715"/>
    </source>
</evidence>
<keyword evidence="16" id="KW-1185">Reference proteome</keyword>
<dbReference type="PANTHER" id="PTHR30069:SF29">
    <property type="entry name" value="HEMOGLOBIN AND HEMOGLOBIN-HAPTOGLOBIN-BINDING PROTEIN 1-RELATED"/>
    <property type="match status" value="1"/>
</dbReference>
<dbReference type="GO" id="GO:0015344">
    <property type="term" value="F:siderophore uptake transmembrane transporter activity"/>
    <property type="evidence" value="ECO:0007669"/>
    <property type="project" value="TreeGrafter"/>
</dbReference>
<keyword evidence="7 10" id="KW-0472">Membrane</keyword>
<sequence>MIKSFFNAGGLFPALVMFFILCSPLSAQVPGEEDDFPDEDLLLMEGEGLTIAASPETTQQMDVVSREEIEQAHAPDLAVLLQETLGLGFTRYGPYGNQADINLRGFDSSRIALLVNGVPVNSAMDGGFDFNTIDLNSIDHIEVIHGGSDTKFNVSGALGGVINIVTAGKPKPGLKIGASLSNTASLPGHYYDRDGTKAGPEWEDLADAQKAEFSLGWGAEKFSWTAGLFANRAANHFIFKEPIFNLVRRKDNNEVYDGGANASFTKNFDNLSRLIVSGNLYYGDKNIPTSGFSRLAGKQTDLAAGESVLFDMPRAFRDELAMEVSLGHNWHQLSYAPPLGAESLHNQNTLNFINRWNWYPNNYFVFRLGGDYRYAWIDSTDLGLRDRHDGGLYLTAEYQIIESLLLISSVKGIFAPDTAVPVPKLGLLWTPIEDLSIKNNYFRSFKLPNFEDLYWSPQRQVGGNPDLKPEDGWGADLQAAYRFGKSVNIESTFFVQWTKDSIHWAIDSGGTWHPSNVGEAAYFGFDTKLGLNFPGFAFLDKIKLSLSYQYLLSYLLSYGYTWSSGKRIPYMPVHTAGAALDLPWNSANTAASGSLILQGRWESVRYTNTSNITKLMYPFIFDLTLNQKTGEYFTVFVVGRNLLNKPYESFSGYFMPGMTVTLGLRMDIQ</sequence>
<evidence type="ECO:0000256" key="2">
    <source>
        <dbReference type="ARBA" id="ARBA00022448"/>
    </source>
</evidence>
<protein>
    <submittedName>
        <fullName evidence="15">Putative TonB-dependent receptor</fullName>
    </submittedName>
</protein>
<keyword evidence="9 10" id="KW-0998">Cell outer membrane</keyword>
<keyword evidence="5 12" id="KW-0732">Signal</keyword>
<dbReference type="Gene3D" id="2.170.130.10">
    <property type="entry name" value="TonB-dependent receptor, plug domain"/>
    <property type="match status" value="1"/>
</dbReference>
<feature type="domain" description="TonB-dependent receptor plug" evidence="14">
    <location>
        <begin position="56"/>
        <end position="161"/>
    </location>
</feature>
<proteinExistence type="inferred from homology"/>
<dbReference type="eggNOG" id="COG4206">
    <property type="taxonomic scope" value="Bacteria"/>
</dbReference>
<dbReference type="Proteomes" id="UP000009222">
    <property type="component" value="Chromosome"/>
</dbReference>
<reference evidence="15 16" key="2">
    <citation type="journal article" date="2011" name="ISME J.">
        <title>RNA-seq reveals cooperative metabolic interactions between two termite-gut spirochete species in co-culture.</title>
        <authorList>
            <person name="Rosenthal A.Z."/>
            <person name="Matson E.G."/>
            <person name="Eldar A."/>
            <person name="Leadbetter J.R."/>
        </authorList>
    </citation>
    <scope>NUCLEOTIDE SEQUENCE [LARGE SCALE GENOMIC DNA]</scope>
    <source>
        <strain evidence="16">ATCC BAA-888 / DSM 13862 / ZAS-9</strain>
    </source>
</reference>
<keyword evidence="4 10" id="KW-0812">Transmembrane</keyword>
<keyword evidence="2 10" id="KW-0813">Transport</keyword>
<dbReference type="PANTHER" id="PTHR30069">
    <property type="entry name" value="TONB-DEPENDENT OUTER MEMBRANE RECEPTOR"/>
    <property type="match status" value="1"/>
</dbReference>
<dbReference type="InterPro" id="IPR039426">
    <property type="entry name" value="TonB-dep_rcpt-like"/>
</dbReference>
<gene>
    <name evidence="15" type="ordered locus">TREAZ_2255</name>
</gene>
<keyword evidence="6 11" id="KW-0798">TonB box</keyword>
<organism evidence="15 16">
    <name type="scientific">Leadbettera azotonutricia (strain ATCC BAA-888 / DSM 13862 / ZAS-9)</name>
    <name type="common">Treponema azotonutricium</name>
    <dbReference type="NCBI Taxonomy" id="545695"/>
    <lineage>
        <taxon>Bacteria</taxon>
        <taxon>Pseudomonadati</taxon>
        <taxon>Spirochaetota</taxon>
        <taxon>Spirochaetia</taxon>
        <taxon>Spirochaetales</taxon>
        <taxon>Breznakiellaceae</taxon>
        <taxon>Leadbettera</taxon>
    </lineage>
</organism>
<dbReference type="AlphaFoldDB" id="F5Y850"/>
<name>F5Y850_LEAAZ</name>
<dbReference type="RefSeq" id="WP_015709797.1">
    <property type="nucleotide sequence ID" value="NC_015577.1"/>
</dbReference>
<evidence type="ECO:0000256" key="7">
    <source>
        <dbReference type="ARBA" id="ARBA00023136"/>
    </source>
</evidence>
<dbReference type="HOGENOM" id="CLU_417921_0_0_12"/>
<evidence type="ECO:0000256" key="5">
    <source>
        <dbReference type="ARBA" id="ARBA00022729"/>
    </source>
</evidence>
<evidence type="ECO:0000256" key="1">
    <source>
        <dbReference type="ARBA" id="ARBA00004571"/>
    </source>
</evidence>
<dbReference type="InterPro" id="IPR000531">
    <property type="entry name" value="Beta-barrel_TonB"/>
</dbReference>
<dbReference type="STRING" id="545695.TREAZ_2255"/>
<dbReference type="GO" id="GO:0044718">
    <property type="term" value="P:siderophore transmembrane transport"/>
    <property type="evidence" value="ECO:0007669"/>
    <property type="project" value="TreeGrafter"/>
</dbReference>
<evidence type="ECO:0000256" key="12">
    <source>
        <dbReference type="SAM" id="SignalP"/>
    </source>
</evidence>
<dbReference type="InterPro" id="IPR037066">
    <property type="entry name" value="Plug_dom_sf"/>
</dbReference>
<dbReference type="Gene3D" id="2.40.170.20">
    <property type="entry name" value="TonB-dependent receptor, beta-barrel domain"/>
    <property type="match status" value="1"/>
</dbReference>
<evidence type="ECO:0000259" key="13">
    <source>
        <dbReference type="Pfam" id="PF00593"/>
    </source>
</evidence>
<dbReference type="Pfam" id="PF07715">
    <property type="entry name" value="Plug"/>
    <property type="match status" value="1"/>
</dbReference>
<evidence type="ECO:0000256" key="4">
    <source>
        <dbReference type="ARBA" id="ARBA00022692"/>
    </source>
</evidence>
<evidence type="ECO:0000256" key="6">
    <source>
        <dbReference type="ARBA" id="ARBA00023077"/>
    </source>
</evidence>
<dbReference type="KEGG" id="taz:TREAZ_2255"/>
<comment type="subcellular location">
    <subcellularLocation>
        <location evidence="1 10">Cell outer membrane</location>
        <topology evidence="1 10">Multi-pass membrane protein</topology>
    </subcellularLocation>
</comment>
<dbReference type="Pfam" id="PF00593">
    <property type="entry name" value="TonB_dep_Rec_b-barrel"/>
    <property type="match status" value="1"/>
</dbReference>
<evidence type="ECO:0000256" key="9">
    <source>
        <dbReference type="ARBA" id="ARBA00023237"/>
    </source>
</evidence>
<evidence type="ECO:0000256" key="11">
    <source>
        <dbReference type="RuleBase" id="RU003357"/>
    </source>
</evidence>
<dbReference type="InterPro" id="IPR012910">
    <property type="entry name" value="Plug_dom"/>
</dbReference>